<comment type="subcellular location">
    <subcellularLocation>
        <location evidence="1 10">Cytoplasm</location>
    </subcellularLocation>
</comment>
<dbReference type="GO" id="GO:0005737">
    <property type="term" value="C:cytoplasm"/>
    <property type="evidence" value="ECO:0007669"/>
    <property type="project" value="UniProtKB-SubCell"/>
</dbReference>
<comment type="similarity">
    <text evidence="2 10">Belongs to the beta sliding clamp family.</text>
</comment>
<dbReference type="SUPFAM" id="SSF55979">
    <property type="entry name" value="DNA clamp"/>
    <property type="match status" value="3"/>
</dbReference>
<evidence type="ECO:0000256" key="6">
    <source>
        <dbReference type="ARBA" id="ARBA00022695"/>
    </source>
</evidence>
<proteinExistence type="inferred from homology"/>
<dbReference type="RefSeq" id="WP_200243291.1">
    <property type="nucleotide sequence ID" value="NZ_NRRY01000014.1"/>
</dbReference>
<comment type="subunit">
    <text evidence="10">Forms a ring-shaped head-to-tail homodimer around DNA.</text>
</comment>
<dbReference type="Pfam" id="PF02768">
    <property type="entry name" value="DNA_pol3_beta_3"/>
    <property type="match status" value="1"/>
</dbReference>
<evidence type="ECO:0000256" key="5">
    <source>
        <dbReference type="ARBA" id="ARBA00022679"/>
    </source>
</evidence>
<keyword evidence="6 10" id="KW-0548">Nucleotidyltransferase</keyword>
<evidence type="ECO:0000256" key="9">
    <source>
        <dbReference type="ARBA" id="ARBA00023125"/>
    </source>
</evidence>
<dbReference type="PANTHER" id="PTHR30478">
    <property type="entry name" value="DNA POLYMERASE III SUBUNIT BETA"/>
    <property type="match status" value="1"/>
</dbReference>
<gene>
    <name evidence="14" type="ORF">CKO42_10425</name>
</gene>
<dbReference type="AlphaFoldDB" id="A0A9X1B4K5"/>
<dbReference type="InterPro" id="IPR022637">
    <property type="entry name" value="DNA_polIII_beta_cen"/>
</dbReference>
<dbReference type="InterPro" id="IPR001001">
    <property type="entry name" value="DNA_polIII_beta"/>
</dbReference>
<keyword evidence="9" id="KW-0238">DNA-binding</keyword>
<dbReference type="InterPro" id="IPR022634">
    <property type="entry name" value="DNA_polIII_beta_N"/>
</dbReference>
<evidence type="ECO:0000259" key="13">
    <source>
        <dbReference type="Pfam" id="PF02768"/>
    </source>
</evidence>
<dbReference type="Gene3D" id="3.70.10.10">
    <property type="match status" value="1"/>
</dbReference>
<sequence>MKISVDRSVLLPALSVVGGVVERRQTLPILGNLLLSADDGLLRLKGTDLEIEITSTAVCEVEEAGTATLPARKLTDIARSLPDGTQALIKVQSERGTVVSGRSRFTLSTLPAADFPTMEVPAPEVMVEVDRDVLQRLLDKTSFAMAQQDVRYYLNGVLLELSSDRAVAVATDGHRLAKVVATLDDANPDDSGLATEPRQVIVPAKTVLELKRLLGSAPDRVRVELSERALKVDLGKTQVVSKLVEGQYPDYNRVIPADLERVASIDRDRLRAALQRTAILSNEKYKGVRVTFETGRLLLQTQNPEKEQAEDEIEIEYNGESVSVGFNVAYVLDVLSAVDASTVEVRFKNAENSAVWQGVGAEDEVFVIMPMRL</sequence>
<accession>A0A9X1B4K5</accession>
<dbReference type="PIRSF" id="PIRSF000804">
    <property type="entry name" value="DNA_pol_III_b"/>
    <property type="match status" value="1"/>
</dbReference>
<evidence type="ECO:0000256" key="1">
    <source>
        <dbReference type="ARBA" id="ARBA00004496"/>
    </source>
</evidence>
<dbReference type="GO" id="GO:0003677">
    <property type="term" value="F:DNA binding"/>
    <property type="evidence" value="ECO:0007669"/>
    <property type="project" value="UniProtKB-UniRule"/>
</dbReference>
<dbReference type="InterPro" id="IPR046938">
    <property type="entry name" value="DNA_clamp_sf"/>
</dbReference>
<dbReference type="GO" id="GO:0008408">
    <property type="term" value="F:3'-5' exonuclease activity"/>
    <property type="evidence" value="ECO:0007669"/>
    <property type="project" value="InterPro"/>
</dbReference>
<dbReference type="InterPro" id="IPR022635">
    <property type="entry name" value="DNA_polIII_beta_C"/>
</dbReference>
<dbReference type="GO" id="GO:0006271">
    <property type="term" value="P:DNA strand elongation involved in DNA replication"/>
    <property type="evidence" value="ECO:0007669"/>
    <property type="project" value="TreeGrafter"/>
</dbReference>
<protein>
    <recommendedName>
        <fullName evidence="3 10">Beta sliding clamp</fullName>
    </recommendedName>
</protein>
<keyword evidence="5 10" id="KW-0808">Transferase</keyword>
<dbReference type="Proteomes" id="UP001138768">
    <property type="component" value="Unassembled WGS sequence"/>
</dbReference>
<evidence type="ECO:0000259" key="12">
    <source>
        <dbReference type="Pfam" id="PF02767"/>
    </source>
</evidence>
<evidence type="ECO:0000259" key="11">
    <source>
        <dbReference type="Pfam" id="PF00712"/>
    </source>
</evidence>
<comment type="function">
    <text evidence="10">Confers DNA tethering and processivity to DNA polymerases and other proteins. Acts as a clamp, forming a ring around DNA (a reaction catalyzed by the clamp-loading complex) which diffuses in an ATP-independent manner freely and bidirectionally along dsDNA. Initially characterized for its ability to contact the catalytic subunit of DNA polymerase III (Pol III), a complex, multichain enzyme responsible for most of the replicative synthesis in bacteria; Pol III exhibits 3'-5' exonuclease proofreading activity. The beta chain is required for initiation of replication as well as for processivity of DNA replication.</text>
</comment>
<organism evidence="14 15">
    <name type="scientific">Lamprobacter modestohalophilus</name>
    <dbReference type="NCBI Taxonomy" id="1064514"/>
    <lineage>
        <taxon>Bacteria</taxon>
        <taxon>Pseudomonadati</taxon>
        <taxon>Pseudomonadota</taxon>
        <taxon>Gammaproteobacteria</taxon>
        <taxon>Chromatiales</taxon>
        <taxon>Chromatiaceae</taxon>
        <taxon>Lamprobacter</taxon>
    </lineage>
</organism>
<dbReference type="Gene3D" id="3.10.150.10">
    <property type="entry name" value="DNA Polymerase III, subunit A, domain 2"/>
    <property type="match status" value="1"/>
</dbReference>
<dbReference type="SMART" id="SM00480">
    <property type="entry name" value="POL3Bc"/>
    <property type="match status" value="1"/>
</dbReference>
<dbReference type="CDD" id="cd00140">
    <property type="entry name" value="beta_clamp"/>
    <property type="match status" value="1"/>
</dbReference>
<evidence type="ECO:0000313" key="14">
    <source>
        <dbReference type="EMBL" id="MBK1618841.1"/>
    </source>
</evidence>
<feature type="domain" description="DNA polymerase III beta sliding clamp central" evidence="12">
    <location>
        <begin position="129"/>
        <end position="250"/>
    </location>
</feature>
<dbReference type="PANTHER" id="PTHR30478:SF0">
    <property type="entry name" value="BETA SLIDING CLAMP"/>
    <property type="match status" value="1"/>
</dbReference>
<dbReference type="EMBL" id="NRRY01000014">
    <property type="protein sequence ID" value="MBK1618841.1"/>
    <property type="molecule type" value="Genomic_DNA"/>
</dbReference>
<dbReference type="Pfam" id="PF02767">
    <property type="entry name" value="DNA_pol3_beta_2"/>
    <property type="match status" value="1"/>
</dbReference>
<keyword evidence="7 10" id="KW-0235">DNA replication</keyword>
<evidence type="ECO:0000256" key="10">
    <source>
        <dbReference type="PIRNR" id="PIRNR000804"/>
    </source>
</evidence>
<reference evidence="14 15" key="1">
    <citation type="journal article" date="2020" name="Microorganisms">
        <title>Osmotic Adaptation and Compatible Solute Biosynthesis of Phototrophic Bacteria as Revealed from Genome Analyses.</title>
        <authorList>
            <person name="Imhoff J.F."/>
            <person name="Rahn T."/>
            <person name="Kunzel S."/>
            <person name="Keller A."/>
            <person name="Neulinger S.C."/>
        </authorList>
    </citation>
    <scope>NUCLEOTIDE SEQUENCE [LARGE SCALE GENOMIC DNA]</scope>
    <source>
        <strain evidence="14 15">DSM 25653</strain>
    </source>
</reference>
<comment type="caution">
    <text evidence="14">The sequence shown here is derived from an EMBL/GenBank/DDBJ whole genome shotgun (WGS) entry which is preliminary data.</text>
</comment>
<keyword evidence="15" id="KW-1185">Reference proteome</keyword>
<keyword evidence="8 10" id="KW-0239">DNA-directed DNA polymerase</keyword>
<evidence type="ECO:0000256" key="2">
    <source>
        <dbReference type="ARBA" id="ARBA00010752"/>
    </source>
</evidence>
<dbReference type="GO" id="GO:0003887">
    <property type="term" value="F:DNA-directed DNA polymerase activity"/>
    <property type="evidence" value="ECO:0007669"/>
    <property type="project" value="UniProtKB-UniRule"/>
</dbReference>
<dbReference type="GO" id="GO:0009360">
    <property type="term" value="C:DNA polymerase III complex"/>
    <property type="evidence" value="ECO:0007669"/>
    <property type="project" value="InterPro"/>
</dbReference>
<feature type="domain" description="DNA polymerase III beta sliding clamp C-terminal" evidence="13">
    <location>
        <begin position="253"/>
        <end position="372"/>
    </location>
</feature>
<dbReference type="Pfam" id="PF00712">
    <property type="entry name" value="DNA_pol3_beta"/>
    <property type="match status" value="1"/>
</dbReference>
<evidence type="ECO:0000256" key="4">
    <source>
        <dbReference type="ARBA" id="ARBA00022490"/>
    </source>
</evidence>
<evidence type="ECO:0000256" key="8">
    <source>
        <dbReference type="ARBA" id="ARBA00022932"/>
    </source>
</evidence>
<evidence type="ECO:0000256" key="3">
    <source>
        <dbReference type="ARBA" id="ARBA00021035"/>
    </source>
</evidence>
<evidence type="ECO:0000313" key="15">
    <source>
        <dbReference type="Proteomes" id="UP001138768"/>
    </source>
</evidence>
<feature type="domain" description="DNA polymerase III beta sliding clamp N-terminal" evidence="11">
    <location>
        <begin position="1"/>
        <end position="118"/>
    </location>
</feature>
<dbReference type="NCBIfam" id="TIGR00663">
    <property type="entry name" value="dnan"/>
    <property type="match status" value="1"/>
</dbReference>
<keyword evidence="4 10" id="KW-0963">Cytoplasm</keyword>
<name>A0A9X1B4K5_9GAMM</name>
<evidence type="ECO:0000256" key="7">
    <source>
        <dbReference type="ARBA" id="ARBA00022705"/>
    </source>
</evidence>